<dbReference type="Gene3D" id="2.120.10.30">
    <property type="entry name" value="TolB, C-terminal domain"/>
    <property type="match status" value="1"/>
</dbReference>
<dbReference type="EMBL" id="CAWUHB010000004">
    <property type="protein sequence ID" value="CAK7211787.1"/>
    <property type="molecule type" value="Genomic_DNA"/>
</dbReference>
<feature type="domain" description="SMP-30/Gluconolactonase/LRE-like region" evidence="1">
    <location>
        <begin position="324"/>
        <end position="404"/>
    </location>
</feature>
<evidence type="ECO:0000313" key="3">
    <source>
        <dbReference type="Proteomes" id="UP001642405"/>
    </source>
</evidence>
<dbReference type="InterPro" id="IPR013658">
    <property type="entry name" value="SGL"/>
</dbReference>
<name>A0ABP0AX47_9PEZI</name>
<evidence type="ECO:0000259" key="1">
    <source>
        <dbReference type="Pfam" id="PF08450"/>
    </source>
</evidence>
<protein>
    <recommendedName>
        <fullName evidence="1">SMP-30/Gluconolactonase/LRE-like region domain-containing protein</fullName>
    </recommendedName>
</protein>
<dbReference type="Pfam" id="PF08450">
    <property type="entry name" value="SGL"/>
    <property type="match status" value="2"/>
</dbReference>
<dbReference type="PANTHER" id="PTHR47064:SF2">
    <property type="entry name" value="SMP-30_GLUCONOLACTONASE_LRE-LIKE REGION DOMAIN-CONTAINING PROTEIN-RELATED"/>
    <property type="match status" value="1"/>
</dbReference>
<keyword evidence="3" id="KW-1185">Reference proteome</keyword>
<evidence type="ECO:0000313" key="2">
    <source>
        <dbReference type="EMBL" id="CAK7211787.1"/>
    </source>
</evidence>
<dbReference type="InterPro" id="IPR052988">
    <property type="entry name" value="Oryzine_lactonohydrolase"/>
</dbReference>
<comment type="caution">
    <text evidence="2">The sequence shown here is derived from an EMBL/GenBank/DDBJ whole genome shotgun (WGS) entry which is preliminary data.</text>
</comment>
<dbReference type="Proteomes" id="UP001642405">
    <property type="component" value="Unassembled WGS sequence"/>
</dbReference>
<dbReference type="InterPro" id="IPR011042">
    <property type="entry name" value="6-blade_b-propeller_TolB-like"/>
</dbReference>
<dbReference type="SUPFAM" id="SSF63829">
    <property type="entry name" value="Calcium-dependent phosphotriesterase"/>
    <property type="match status" value="1"/>
</dbReference>
<reference evidence="2 3" key="1">
    <citation type="submission" date="2024-01" db="EMBL/GenBank/DDBJ databases">
        <authorList>
            <person name="Allen C."/>
            <person name="Tagirdzhanova G."/>
        </authorList>
    </citation>
    <scope>NUCLEOTIDE SEQUENCE [LARGE SCALE GENOMIC DNA]</scope>
</reference>
<sequence length="445" mass="47645">MTPFSKIKHSLSLMYLYANIGNQMLAEGQHKQGFDGVSFVQYHPDFAKVVRKEARQALLLSSAESSRNSFFHNGCTLVVEPVTPASGNSDSGSSITGPSHEEVIYTTSSLLQTASSSQLPVILISRVRLRRNGLGHVVAAEWTKLRPPANLAMPAGATAYQMPVKNGRSSGVLYCAQGNPSPGTSGLFYMPHGKPPVPLITSYYGRDFNSVYDVARHPSDSSLWFTDPCMGFEQDFRKRPQMPCHVYRFHPDTGDLRVVADGLNRPAGICFSADAATAYITDTDSIHNYGVGSSGSGGGSGGVGSIFGGFGASNNQTQDVRRSATIYAYDVLRRGGSDFLTNKRVFAYALRGVPMGLQCDAAGNVYAGCADGVEVWNAGGALLGVIEVPGGVTSFCFSGEGEMFLCSGQQLWWVHVKPEKELSLRAGLSAVDPMMAGSDLDDNFI</sequence>
<dbReference type="PANTHER" id="PTHR47064">
    <property type="entry name" value="PUTATIVE (AFU_ORTHOLOGUE AFUA_1G08990)-RELATED"/>
    <property type="match status" value="1"/>
</dbReference>
<feature type="domain" description="SMP-30/Gluconolactonase/LRE-like region" evidence="1">
    <location>
        <begin position="213"/>
        <end position="284"/>
    </location>
</feature>
<gene>
    <name evidence="2" type="ORF">SCUCBS95973_001240</name>
</gene>
<proteinExistence type="predicted"/>
<organism evidence="2 3">
    <name type="scientific">Sporothrix curviconia</name>
    <dbReference type="NCBI Taxonomy" id="1260050"/>
    <lineage>
        <taxon>Eukaryota</taxon>
        <taxon>Fungi</taxon>
        <taxon>Dikarya</taxon>
        <taxon>Ascomycota</taxon>
        <taxon>Pezizomycotina</taxon>
        <taxon>Sordariomycetes</taxon>
        <taxon>Sordariomycetidae</taxon>
        <taxon>Ophiostomatales</taxon>
        <taxon>Ophiostomataceae</taxon>
        <taxon>Sporothrix</taxon>
    </lineage>
</organism>
<accession>A0ABP0AX47</accession>